<evidence type="ECO:0000313" key="2">
    <source>
        <dbReference type="EMBL" id="PMS15530.1"/>
    </source>
</evidence>
<dbReference type="Proteomes" id="UP000235659">
    <property type="component" value="Unassembled WGS sequence"/>
</dbReference>
<comment type="caution">
    <text evidence="2">The sequence shown here is derived from an EMBL/GenBank/DDBJ whole genome shotgun (WGS) entry which is preliminary data.</text>
</comment>
<protein>
    <submittedName>
        <fullName evidence="2">Uncharacterized protein</fullName>
    </submittedName>
</protein>
<sequence length="110" mass="11220">MACEFFCGLRVGAIVDGEPFDVDVAPPVPPVLGALIPAPPWPAPFAPPAPAPPAPALVPPPPAPPPAPCANAAPTDASANAEHNTALFIAFMMPPWVTPTPSRIVHAGRR</sequence>
<keyword evidence="3" id="KW-1185">Reference proteome</keyword>
<evidence type="ECO:0000256" key="1">
    <source>
        <dbReference type="SAM" id="MobiDB-lite"/>
    </source>
</evidence>
<dbReference type="EMBL" id="PNXY01000112">
    <property type="protein sequence ID" value="PMS15530.1"/>
    <property type="molecule type" value="Genomic_DNA"/>
</dbReference>
<gene>
    <name evidence="2" type="ORF">C0Z16_37020</name>
</gene>
<proteinExistence type="predicted"/>
<evidence type="ECO:0000313" key="3">
    <source>
        <dbReference type="Proteomes" id="UP000235659"/>
    </source>
</evidence>
<feature type="compositionally biased region" description="Pro residues" evidence="1">
    <location>
        <begin position="49"/>
        <end position="68"/>
    </location>
</feature>
<feature type="region of interest" description="Disordered" evidence="1">
    <location>
        <begin position="49"/>
        <end position="77"/>
    </location>
</feature>
<organism evidence="2 3">
    <name type="scientific">Paraburkholderia rhynchosiae</name>
    <dbReference type="NCBI Taxonomy" id="487049"/>
    <lineage>
        <taxon>Bacteria</taxon>
        <taxon>Pseudomonadati</taxon>
        <taxon>Pseudomonadota</taxon>
        <taxon>Betaproteobacteria</taxon>
        <taxon>Burkholderiales</taxon>
        <taxon>Burkholderiaceae</taxon>
        <taxon>Paraburkholderia</taxon>
    </lineage>
</organism>
<reference evidence="2 3" key="1">
    <citation type="submission" date="2018-01" db="EMBL/GenBank/DDBJ databases">
        <title>Whole genome analyses suggest that Burkholderia sensu lato contains two further novel genera in the rhizoxinica-symbiotica group Mycetohabitans gen. nov., and Trinickia gen. nov.: implications for the evolution of diazotrophy and nodulation in the Burkholderiaceae.</title>
        <authorList>
            <person name="Estrada-de los Santos P."/>
            <person name="Palmer M."/>
            <person name="Chavez-Ramirez B."/>
            <person name="Beukes C."/>
            <person name="Steenkamp E.T."/>
            <person name="Hirsch A.M."/>
            <person name="Manyaka P."/>
            <person name="Maluk M."/>
            <person name="Lafos M."/>
            <person name="Crook M."/>
            <person name="Gross E."/>
            <person name="Simon M.F."/>
            <person name="Bueno dos Reis Junior F."/>
            <person name="Poole P.S."/>
            <person name="Venter S.N."/>
            <person name="James E.K."/>
        </authorList>
    </citation>
    <scope>NUCLEOTIDE SEQUENCE [LARGE SCALE GENOMIC DNA]</scope>
    <source>
        <strain evidence="2 3">WSM 3937</strain>
    </source>
</reference>
<name>A0ABX4USS9_9BURK</name>
<accession>A0ABX4USS9</accession>